<proteinExistence type="predicted"/>
<protein>
    <submittedName>
        <fullName evidence="1">Uncharacterized protein</fullName>
    </submittedName>
</protein>
<evidence type="ECO:0000313" key="2">
    <source>
        <dbReference type="Proteomes" id="UP001652680"/>
    </source>
</evidence>
<reference evidence="1" key="2">
    <citation type="submission" date="2025-05" db="UniProtKB">
        <authorList>
            <consortium name="EnsemblMetazoa"/>
        </authorList>
    </citation>
    <scope>IDENTIFICATION</scope>
</reference>
<dbReference type="EnsemblMetazoa" id="XM_044459189.1">
    <property type="protein sequence ID" value="XP_044315124.1"/>
    <property type="gene ID" value="LOC108050275"/>
</dbReference>
<sequence length="235" mass="24981">MTTIISSALCFFRCSAPGDSHHFVFPACAQVADNYLLLRALAVGPLQGSNCQFTLAASLVLRPALRHALHTDLPAHPRNGGRQPHGPFPCLPAGRRLHTGRCHRSDANPREVVPGRGGLLSELPQHYARAGRGGSLLHAQGHHQGLRVDVDADLPHGRQCHRAGSGSRGAMTRLLASAAGAAALALDNPGPAACPEALDPCPDRSHRLAEEAGPNPRIRLDRHQLITEETMTNAT</sequence>
<keyword evidence="2" id="KW-1185">Reference proteome</keyword>
<dbReference type="Proteomes" id="UP001652680">
    <property type="component" value="Unassembled WGS sequence"/>
</dbReference>
<organism evidence="1 2">
    <name type="scientific">Drosophila rhopaloa</name>
    <name type="common">Fruit fly</name>
    <dbReference type="NCBI Taxonomy" id="1041015"/>
    <lineage>
        <taxon>Eukaryota</taxon>
        <taxon>Metazoa</taxon>
        <taxon>Ecdysozoa</taxon>
        <taxon>Arthropoda</taxon>
        <taxon>Hexapoda</taxon>
        <taxon>Insecta</taxon>
        <taxon>Pterygota</taxon>
        <taxon>Neoptera</taxon>
        <taxon>Endopterygota</taxon>
        <taxon>Diptera</taxon>
        <taxon>Brachycera</taxon>
        <taxon>Muscomorpha</taxon>
        <taxon>Ephydroidea</taxon>
        <taxon>Drosophilidae</taxon>
        <taxon>Drosophila</taxon>
        <taxon>Sophophora</taxon>
    </lineage>
</organism>
<accession>A0ABM5J8I4</accession>
<name>A0ABM5J8I4_DRORH</name>
<gene>
    <name evidence="1" type="primary">108050275</name>
</gene>
<evidence type="ECO:0000313" key="1">
    <source>
        <dbReference type="EnsemblMetazoa" id="XP_044315124.1"/>
    </source>
</evidence>
<reference evidence="2" key="1">
    <citation type="journal article" date="2021" name="Elife">
        <title>Highly contiguous assemblies of 101 drosophilid genomes.</title>
        <authorList>
            <person name="Kim B.Y."/>
            <person name="Wang J.R."/>
            <person name="Miller D.E."/>
            <person name="Barmina O."/>
            <person name="Delaney E."/>
            <person name="Thompson A."/>
            <person name="Comeault A.A."/>
            <person name="Peede D."/>
            <person name="D'Agostino E.R."/>
            <person name="Pelaez J."/>
            <person name="Aguilar J.M."/>
            <person name="Haji D."/>
            <person name="Matsunaga T."/>
            <person name="Armstrong E.E."/>
            <person name="Zych M."/>
            <person name="Ogawa Y."/>
            <person name="Stamenkovic-Radak M."/>
            <person name="Jelic M."/>
            <person name="Veselinovic M.S."/>
            <person name="Tanaskovic M."/>
            <person name="Eric P."/>
            <person name="Gao J.J."/>
            <person name="Katoh T.K."/>
            <person name="Toda M.J."/>
            <person name="Watabe H."/>
            <person name="Watada M."/>
            <person name="Davis J.S."/>
            <person name="Moyle L.C."/>
            <person name="Manoli G."/>
            <person name="Bertolini E."/>
            <person name="Kostal V."/>
            <person name="Hawley R.S."/>
            <person name="Takahashi A."/>
            <person name="Jones C.D."/>
            <person name="Price D.K."/>
            <person name="Whiteman N."/>
            <person name="Kopp A."/>
            <person name="Matute D.R."/>
            <person name="Petrov D.A."/>
        </authorList>
    </citation>
    <scope>NUCLEOTIDE SEQUENCE [LARGE SCALE GENOMIC DNA]</scope>
</reference>